<dbReference type="Proteomes" id="UP000030669">
    <property type="component" value="Unassembled WGS sequence"/>
</dbReference>
<evidence type="ECO:0000313" key="5">
    <source>
        <dbReference type="EMBL" id="EPQ60117.1"/>
    </source>
</evidence>
<evidence type="ECO:0000256" key="1">
    <source>
        <dbReference type="ARBA" id="ARBA00005537"/>
    </source>
</evidence>
<feature type="compositionally biased region" description="Low complexity" evidence="4">
    <location>
        <begin position="170"/>
        <end position="207"/>
    </location>
</feature>
<feature type="region of interest" description="Disordered" evidence="4">
    <location>
        <begin position="164"/>
        <end position="208"/>
    </location>
</feature>
<dbReference type="STRING" id="670483.S7QLC4"/>
<dbReference type="OrthoDB" id="21214at2759"/>
<evidence type="ECO:0000256" key="4">
    <source>
        <dbReference type="SAM" id="MobiDB-lite"/>
    </source>
</evidence>
<dbReference type="EMBL" id="KB469296">
    <property type="protein sequence ID" value="EPQ60117.1"/>
    <property type="molecule type" value="Genomic_DNA"/>
</dbReference>
<dbReference type="AlphaFoldDB" id="S7QLC4"/>
<dbReference type="HOGENOM" id="CLU_052711_0_0_1"/>
<feature type="coiled-coil region" evidence="3">
    <location>
        <begin position="216"/>
        <end position="243"/>
    </location>
</feature>
<dbReference type="PANTHER" id="PTHR39472:SF1">
    <property type="entry name" value="EXPRESSED PROTEIN"/>
    <property type="match status" value="1"/>
</dbReference>
<evidence type="ECO:0000256" key="2">
    <source>
        <dbReference type="ARBA" id="ARBA00023054"/>
    </source>
</evidence>
<comment type="similarity">
    <text evidence="1">Belongs to the SIKE family.</text>
</comment>
<reference evidence="5 6" key="1">
    <citation type="journal article" date="2012" name="Science">
        <title>The Paleozoic origin of enzymatic lignin decomposition reconstructed from 31 fungal genomes.</title>
        <authorList>
            <person name="Floudas D."/>
            <person name="Binder M."/>
            <person name="Riley R."/>
            <person name="Barry K."/>
            <person name="Blanchette R.A."/>
            <person name="Henrissat B."/>
            <person name="Martinez A.T."/>
            <person name="Otillar R."/>
            <person name="Spatafora J.W."/>
            <person name="Yadav J.S."/>
            <person name="Aerts A."/>
            <person name="Benoit I."/>
            <person name="Boyd A."/>
            <person name="Carlson A."/>
            <person name="Copeland A."/>
            <person name="Coutinho P.M."/>
            <person name="de Vries R.P."/>
            <person name="Ferreira P."/>
            <person name="Findley K."/>
            <person name="Foster B."/>
            <person name="Gaskell J."/>
            <person name="Glotzer D."/>
            <person name="Gorecki P."/>
            <person name="Heitman J."/>
            <person name="Hesse C."/>
            <person name="Hori C."/>
            <person name="Igarashi K."/>
            <person name="Jurgens J.A."/>
            <person name="Kallen N."/>
            <person name="Kersten P."/>
            <person name="Kohler A."/>
            <person name="Kuees U."/>
            <person name="Kumar T.K.A."/>
            <person name="Kuo A."/>
            <person name="LaButti K."/>
            <person name="Larrondo L.F."/>
            <person name="Lindquist E."/>
            <person name="Ling A."/>
            <person name="Lombard V."/>
            <person name="Lucas S."/>
            <person name="Lundell T."/>
            <person name="Martin R."/>
            <person name="McLaughlin D.J."/>
            <person name="Morgenstern I."/>
            <person name="Morin E."/>
            <person name="Murat C."/>
            <person name="Nagy L.G."/>
            <person name="Nolan M."/>
            <person name="Ohm R.A."/>
            <person name="Patyshakuliyeva A."/>
            <person name="Rokas A."/>
            <person name="Ruiz-Duenas F.J."/>
            <person name="Sabat G."/>
            <person name="Salamov A."/>
            <person name="Samejima M."/>
            <person name="Schmutz J."/>
            <person name="Slot J.C."/>
            <person name="St John F."/>
            <person name="Stenlid J."/>
            <person name="Sun H."/>
            <person name="Sun S."/>
            <person name="Syed K."/>
            <person name="Tsang A."/>
            <person name="Wiebenga A."/>
            <person name="Young D."/>
            <person name="Pisabarro A."/>
            <person name="Eastwood D.C."/>
            <person name="Martin F."/>
            <person name="Cullen D."/>
            <person name="Grigoriev I.V."/>
            <person name="Hibbett D.S."/>
        </authorList>
    </citation>
    <scope>NUCLEOTIDE SEQUENCE [LARGE SCALE GENOMIC DNA]</scope>
    <source>
        <strain evidence="5 6">ATCC 11539</strain>
    </source>
</reference>
<protein>
    <submittedName>
        <fullName evidence="5">Uncharacterized protein</fullName>
    </submittedName>
</protein>
<proteinExistence type="inferred from homology"/>
<keyword evidence="2 3" id="KW-0175">Coiled coil</keyword>
<feature type="coiled-coil region" evidence="3">
    <location>
        <begin position="77"/>
        <end position="104"/>
    </location>
</feature>
<dbReference type="RefSeq" id="XP_007860593.1">
    <property type="nucleotide sequence ID" value="XM_007862402.1"/>
</dbReference>
<accession>S7QLC4</accession>
<name>S7QLC4_GLOTA</name>
<gene>
    <name evidence="5" type="ORF">GLOTRDRAFT_134866</name>
</gene>
<feature type="region of interest" description="Disordered" evidence="4">
    <location>
        <begin position="297"/>
        <end position="355"/>
    </location>
</feature>
<dbReference type="GeneID" id="19303189"/>
<dbReference type="OMA" id="HRTMVIA"/>
<dbReference type="Pfam" id="PF05769">
    <property type="entry name" value="SIKE"/>
    <property type="match status" value="1"/>
</dbReference>
<organism evidence="5 6">
    <name type="scientific">Gloeophyllum trabeum (strain ATCC 11539 / FP-39264 / Madison 617)</name>
    <name type="common">Brown rot fungus</name>
    <dbReference type="NCBI Taxonomy" id="670483"/>
    <lineage>
        <taxon>Eukaryota</taxon>
        <taxon>Fungi</taxon>
        <taxon>Dikarya</taxon>
        <taxon>Basidiomycota</taxon>
        <taxon>Agaricomycotina</taxon>
        <taxon>Agaricomycetes</taxon>
        <taxon>Gloeophyllales</taxon>
        <taxon>Gloeophyllaceae</taxon>
        <taxon>Gloeophyllum</taxon>
    </lineage>
</organism>
<dbReference type="InterPro" id="IPR008555">
    <property type="entry name" value="SIKE"/>
</dbReference>
<dbReference type="KEGG" id="gtr:GLOTRDRAFT_134866"/>
<feature type="compositionally biased region" description="Gly residues" evidence="4">
    <location>
        <begin position="316"/>
        <end position="332"/>
    </location>
</feature>
<dbReference type="PANTHER" id="PTHR39472">
    <property type="entry name" value="EXPRESSED PROTEIN"/>
    <property type="match status" value="1"/>
</dbReference>
<keyword evidence="6" id="KW-1185">Reference proteome</keyword>
<evidence type="ECO:0000313" key="6">
    <source>
        <dbReference type="Proteomes" id="UP000030669"/>
    </source>
</evidence>
<evidence type="ECO:0000256" key="3">
    <source>
        <dbReference type="SAM" id="Coils"/>
    </source>
</evidence>
<dbReference type="eggNOG" id="ENOG502S1AV">
    <property type="taxonomic scope" value="Eukaryota"/>
</dbReference>
<sequence length="355" mass="38801">MSDVDFMRVWQLIHELAEQNAHNQKVAANLIAQASALKNEAAQANSGFNLRRVNTDISKEFFDSELERLNAQIIIENQTLSHENKQLSMLLKEYEQTMETVMQKFRGHAQAAQMHELTLARHYETLLLSRDSHTLHADLTAGDAATHALHRLAASLRALMRSLHGEEPSPSHSPSPESNTTSEHPTSSSPSPSSSSQSPSSSSQSQEDAIPDYNWALERELEIARLQQENEALRQHLGIDERAAAAHNIRAEVDDELARLKVPSGYFPPAPAPSQSQGGGAQDMFAPRAPHHGFVVRAEGPGRGVGVRRPAMFGSQRGGRGGGAPGLWGDRGQGGERPGDWTAGAPETSPLDFRW</sequence>